<protein>
    <submittedName>
        <fullName evidence="2">Uncharacterized protein</fullName>
    </submittedName>
</protein>
<dbReference type="AlphaFoldDB" id="A3IL66"/>
<dbReference type="eggNOG" id="ENOG502ZI9S">
    <property type="taxonomic scope" value="Bacteria"/>
</dbReference>
<name>A3IL66_9CHRO</name>
<feature type="transmembrane region" description="Helical" evidence="1">
    <location>
        <begin position="37"/>
        <end position="59"/>
    </location>
</feature>
<evidence type="ECO:0000313" key="3">
    <source>
        <dbReference type="Proteomes" id="UP000003781"/>
    </source>
</evidence>
<dbReference type="Proteomes" id="UP000003781">
    <property type="component" value="Unassembled WGS sequence"/>
</dbReference>
<keyword evidence="1" id="KW-0812">Transmembrane</keyword>
<keyword evidence="1" id="KW-0472">Membrane</keyword>
<gene>
    <name evidence="2" type="ORF">CY0110_22602</name>
</gene>
<dbReference type="EMBL" id="AAXW01000004">
    <property type="protein sequence ID" value="EAZ92935.1"/>
    <property type="molecule type" value="Genomic_DNA"/>
</dbReference>
<organism evidence="2 3">
    <name type="scientific">Crocosphaera chwakensis CCY0110</name>
    <dbReference type="NCBI Taxonomy" id="391612"/>
    <lineage>
        <taxon>Bacteria</taxon>
        <taxon>Bacillati</taxon>
        <taxon>Cyanobacteriota</taxon>
        <taxon>Cyanophyceae</taxon>
        <taxon>Oscillatoriophycideae</taxon>
        <taxon>Chroococcales</taxon>
        <taxon>Aphanothecaceae</taxon>
        <taxon>Crocosphaera</taxon>
        <taxon>Crocosphaera chwakensis</taxon>
    </lineage>
</organism>
<keyword evidence="3" id="KW-1185">Reference proteome</keyword>
<accession>A3IL66</accession>
<reference evidence="2 3" key="1">
    <citation type="submission" date="2007-03" db="EMBL/GenBank/DDBJ databases">
        <authorList>
            <person name="Stal L."/>
            <person name="Ferriera S."/>
            <person name="Johnson J."/>
            <person name="Kravitz S."/>
            <person name="Beeson K."/>
            <person name="Sutton G."/>
            <person name="Rogers Y.-H."/>
            <person name="Friedman R."/>
            <person name="Frazier M."/>
            <person name="Venter J.C."/>
        </authorList>
    </citation>
    <scope>NUCLEOTIDE SEQUENCE [LARGE SCALE GENOMIC DNA]</scope>
    <source>
        <strain evidence="2 3">CCY0110</strain>
    </source>
</reference>
<proteinExistence type="predicted"/>
<evidence type="ECO:0000313" key="2">
    <source>
        <dbReference type="EMBL" id="EAZ92935.1"/>
    </source>
</evidence>
<keyword evidence="1" id="KW-1133">Transmembrane helix</keyword>
<dbReference type="RefSeq" id="WP_008274082.1">
    <property type="nucleotide sequence ID" value="NZ_AAXW01000004.1"/>
</dbReference>
<comment type="caution">
    <text evidence="2">The sequence shown here is derived from an EMBL/GenBank/DDBJ whole genome shotgun (WGS) entry which is preliminary data.</text>
</comment>
<sequence>MLISFVKRFTIGGLVGLVLGGLYWYNSRLFGHSIPFTLGIGGCLFITIFCGLIIAKWGYKALESLLNSFYE</sequence>
<feature type="transmembrane region" description="Helical" evidence="1">
    <location>
        <begin position="6"/>
        <end position="25"/>
    </location>
</feature>
<evidence type="ECO:0000256" key="1">
    <source>
        <dbReference type="SAM" id="Phobius"/>
    </source>
</evidence>